<accession>A0A6A6MNJ1</accession>
<organism evidence="3 4">
    <name type="scientific">Hevea brasiliensis</name>
    <name type="common">Para rubber tree</name>
    <name type="synonym">Siphonia brasiliensis</name>
    <dbReference type="NCBI Taxonomy" id="3981"/>
    <lineage>
        <taxon>Eukaryota</taxon>
        <taxon>Viridiplantae</taxon>
        <taxon>Streptophyta</taxon>
        <taxon>Embryophyta</taxon>
        <taxon>Tracheophyta</taxon>
        <taxon>Spermatophyta</taxon>
        <taxon>Magnoliopsida</taxon>
        <taxon>eudicotyledons</taxon>
        <taxon>Gunneridae</taxon>
        <taxon>Pentapetalae</taxon>
        <taxon>rosids</taxon>
        <taxon>fabids</taxon>
        <taxon>Malpighiales</taxon>
        <taxon>Euphorbiaceae</taxon>
        <taxon>Crotonoideae</taxon>
        <taxon>Micrandreae</taxon>
        <taxon>Hevea</taxon>
    </lineage>
</organism>
<keyword evidence="4" id="KW-1185">Reference proteome</keyword>
<protein>
    <recommendedName>
        <fullName evidence="2">HMA domain-containing protein</fullName>
    </recommendedName>
</protein>
<dbReference type="CDD" id="cd00371">
    <property type="entry name" value="HMA"/>
    <property type="match status" value="1"/>
</dbReference>
<name>A0A6A6MNJ1_HEVBR</name>
<feature type="region of interest" description="Disordered" evidence="1">
    <location>
        <begin position="1"/>
        <end position="25"/>
    </location>
</feature>
<dbReference type="SUPFAM" id="SSF55008">
    <property type="entry name" value="HMA, heavy metal-associated domain"/>
    <property type="match status" value="1"/>
</dbReference>
<gene>
    <name evidence="3" type="ORF">GH714_022185</name>
</gene>
<dbReference type="Pfam" id="PF00403">
    <property type="entry name" value="HMA"/>
    <property type="match status" value="1"/>
</dbReference>
<dbReference type="Gene3D" id="1.20.1280.50">
    <property type="match status" value="1"/>
</dbReference>
<comment type="caution">
    <text evidence="3">The sequence shown here is derived from an EMBL/GenBank/DDBJ whole genome shotgun (WGS) entry which is preliminary data.</text>
</comment>
<dbReference type="Gene3D" id="3.30.70.100">
    <property type="match status" value="1"/>
</dbReference>
<evidence type="ECO:0000313" key="4">
    <source>
        <dbReference type="Proteomes" id="UP000467840"/>
    </source>
</evidence>
<dbReference type="PANTHER" id="PTHR48218">
    <property type="entry name" value="F-BOX DOMAIN CONTAINING PROTEIN"/>
    <property type="match status" value="1"/>
</dbReference>
<dbReference type="InterPro" id="IPR036163">
    <property type="entry name" value="HMA_dom_sf"/>
</dbReference>
<dbReference type="SUPFAM" id="SSF81383">
    <property type="entry name" value="F-box domain"/>
    <property type="match status" value="1"/>
</dbReference>
<dbReference type="AlphaFoldDB" id="A0A6A6MNJ1"/>
<sequence>MLPEERKGSNRKRKRSKRVELDGYEAADEENANGDSLRQDPLEVLGWDLMMKILSNLDARSVALSLLVSRGWHRVASSDRLWSSKCEELWLGKAHIPRLSQVRGISKLAAYSLSVIDGKRTRIMRDDLCDHVWEFHFTKLAPEYWRNLDPYWKGTGPPMHRYFHQDGSQTADPGDRVWGGHECCFSVVTSFVGDGTIREHYVRINRWPRMSVSRKQDWSWEMSNHLFCYSSIPDASKEGGTGPLFLVMIGAISENNIVNFGRFAHSQRRSNVAFVLSKDSYDLDRASESHESRCLFWQQLYLDEGLIIEMRVHMDCAGCESKVKSALQKLKGVDDVDIDMGLQKVTVTGWADQKKVLKTVRKTGRRAELWHYPIIQSIIAMPLTTMINTRLMVP</sequence>
<dbReference type="GO" id="GO:0046872">
    <property type="term" value="F:metal ion binding"/>
    <property type="evidence" value="ECO:0007669"/>
    <property type="project" value="InterPro"/>
</dbReference>
<reference evidence="3 4" key="1">
    <citation type="journal article" date="2020" name="Mol. Plant">
        <title>The Chromosome-Based Rubber Tree Genome Provides New Insights into Spurge Genome Evolution and Rubber Biosynthesis.</title>
        <authorList>
            <person name="Liu J."/>
            <person name="Shi C."/>
            <person name="Shi C.C."/>
            <person name="Li W."/>
            <person name="Zhang Q.J."/>
            <person name="Zhang Y."/>
            <person name="Li K."/>
            <person name="Lu H.F."/>
            <person name="Shi C."/>
            <person name="Zhu S.T."/>
            <person name="Xiao Z.Y."/>
            <person name="Nan H."/>
            <person name="Yue Y."/>
            <person name="Zhu X.G."/>
            <person name="Wu Y."/>
            <person name="Hong X.N."/>
            <person name="Fan G.Y."/>
            <person name="Tong Y."/>
            <person name="Zhang D."/>
            <person name="Mao C.L."/>
            <person name="Liu Y.L."/>
            <person name="Hao S.J."/>
            <person name="Liu W.Q."/>
            <person name="Lv M.Q."/>
            <person name="Zhang H.B."/>
            <person name="Liu Y."/>
            <person name="Hu-Tang G.R."/>
            <person name="Wang J.P."/>
            <person name="Wang J.H."/>
            <person name="Sun Y.H."/>
            <person name="Ni S.B."/>
            <person name="Chen W.B."/>
            <person name="Zhang X.C."/>
            <person name="Jiao Y.N."/>
            <person name="Eichler E.E."/>
            <person name="Li G.H."/>
            <person name="Liu X."/>
            <person name="Gao L.Z."/>
        </authorList>
    </citation>
    <scope>NUCLEOTIDE SEQUENCE [LARGE SCALE GENOMIC DNA]</scope>
    <source>
        <strain evidence="4">cv. GT1</strain>
        <tissue evidence="3">Leaf</tissue>
    </source>
</reference>
<dbReference type="InterPro" id="IPR036047">
    <property type="entry name" value="F-box-like_dom_sf"/>
</dbReference>
<dbReference type="Pfam" id="PF12937">
    <property type="entry name" value="F-box-like"/>
    <property type="match status" value="1"/>
</dbReference>
<evidence type="ECO:0000256" key="1">
    <source>
        <dbReference type="SAM" id="MobiDB-lite"/>
    </source>
</evidence>
<proteinExistence type="predicted"/>
<dbReference type="PANTHER" id="PTHR48218:SF3">
    <property type="entry name" value="OS07G0170800 PROTEIN"/>
    <property type="match status" value="1"/>
</dbReference>
<dbReference type="InterPro" id="IPR001810">
    <property type="entry name" value="F-box_dom"/>
</dbReference>
<dbReference type="InterPro" id="IPR006121">
    <property type="entry name" value="HMA_dom"/>
</dbReference>
<dbReference type="EMBL" id="JAAGAX010000005">
    <property type="protein sequence ID" value="KAF2314095.1"/>
    <property type="molecule type" value="Genomic_DNA"/>
</dbReference>
<feature type="domain" description="HMA" evidence="2">
    <location>
        <begin position="305"/>
        <end position="368"/>
    </location>
</feature>
<evidence type="ECO:0000313" key="3">
    <source>
        <dbReference type="EMBL" id="KAF2314095.1"/>
    </source>
</evidence>
<evidence type="ECO:0000259" key="2">
    <source>
        <dbReference type="PROSITE" id="PS50846"/>
    </source>
</evidence>
<dbReference type="PROSITE" id="PS50846">
    <property type="entry name" value="HMA_2"/>
    <property type="match status" value="1"/>
</dbReference>
<dbReference type="Proteomes" id="UP000467840">
    <property type="component" value="Chromosome 15"/>
</dbReference>